<comment type="caution">
    <text evidence="1">The sequence shown here is derived from an EMBL/GenBank/DDBJ whole genome shotgun (WGS) entry which is preliminary data.</text>
</comment>
<sequence length="36" mass="3963">MGEVLKCECPPGSETYENDDGMLICVSCKGWVKARL</sequence>
<gene>
    <name evidence="1" type="ORF">AAA799N04_01504</name>
</gene>
<reference evidence="1 2" key="1">
    <citation type="submission" date="2014-06" db="EMBL/GenBank/DDBJ databases">
        <authorList>
            <person name="Ngugi D.K."/>
            <person name="Blom J."/>
            <person name="Alam I."/>
            <person name="Rashid M."/>
            <person name="Ba Alawi W."/>
            <person name="Zhang G."/>
            <person name="Hikmawan T."/>
            <person name="Guan Y."/>
            <person name="Antunes A."/>
            <person name="Siam R."/>
            <person name="ElDorry H."/>
            <person name="Bajic V."/>
            <person name="Stingl U."/>
        </authorList>
    </citation>
    <scope>NUCLEOTIDE SEQUENCE [LARGE SCALE GENOMIC DNA]</scope>
    <source>
        <strain evidence="1">SCGC AAA799-N04</strain>
    </source>
</reference>
<organism evidence="1 2">
    <name type="scientific">Marine Group I thaumarchaeote SCGC AAA799-N04</name>
    <dbReference type="NCBI Taxonomy" id="1502293"/>
    <lineage>
        <taxon>Archaea</taxon>
        <taxon>Nitrososphaerota</taxon>
        <taxon>Marine Group I</taxon>
    </lineage>
</organism>
<dbReference type="EMBL" id="JOKN01000034">
    <property type="protein sequence ID" value="KEQ56072.1"/>
    <property type="molecule type" value="Genomic_DNA"/>
</dbReference>
<evidence type="ECO:0000313" key="1">
    <source>
        <dbReference type="EMBL" id="KEQ56072.1"/>
    </source>
</evidence>
<proteinExistence type="predicted"/>
<dbReference type="Proteomes" id="UP000028059">
    <property type="component" value="Unassembled WGS sequence"/>
</dbReference>
<evidence type="ECO:0000313" key="2">
    <source>
        <dbReference type="Proteomes" id="UP000028059"/>
    </source>
</evidence>
<protein>
    <submittedName>
        <fullName evidence="1">Uncharacterized protein</fullName>
    </submittedName>
</protein>
<name>A0A081RLJ9_9ARCH</name>
<keyword evidence="2" id="KW-1185">Reference proteome</keyword>
<dbReference type="AlphaFoldDB" id="A0A081RLJ9"/>
<accession>A0A081RLJ9</accession>